<keyword evidence="2" id="KW-1277">Toxin-antitoxin system</keyword>
<protein>
    <submittedName>
        <fullName evidence="3">Type II toxin-antitoxin system ParD family antitoxin</fullName>
    </submittedName>
</protein>
<keyword evidence="4" id="KW-1185">Reference proteome</keyword>
<dbReference type="PANTHER" id="PTHR36582:SF2">
    <property type="entry name" value="ANTITOXIN PARD"/>
    <property type="match status" value="1"/>
</dbReference>
<dbReference type="RefSeq" id="WP_378777474.1">
    <property type="nucleotide sequence ID" value="NZ_JBHTMX010000300.1"/>
</dbReference>
<dbReference type="InterPro" id="IPR022789">
    <property type="entry name" value="ParD"/>
</dbReference>
<accession>A0ABW3ZBM5</accession>
<dbReference type="NCBIfam" id="TIGR02606">
    <property type="entry name" value="antidote_CC2985"/>
    <property type="match status" value="1"/>
</dbReference>
<organism evidence="3 4">
    <name type="scientific">Methylopila musalis</name>
    <dbReference type="NCBI Taxonomy" id="1134781"/>
    <lineage>
        <taxon>Bacteria</taxon>
        <taxon>Pseudomonadati</taxon>
        <taxon>Pseudomonadota</taxon>
        <taxon>Alphaproteobacteria</taxon>
        <taxon>Hyphomicrobiales</taxon>
        <taxon>Methylopilaceae</taxon>
        <taxon>Methylopila</taxon>
    </lineage>
</organism>
<evidence type="ECO:0000313" key="4">
    <source>
        <dbReference type="Proteomes" id="UP001597171"/>
    </source>
</evidence>
<comment type="similarity">
    <text evidence="1">Belongs to the ParD antitoxin family.</text>
</comment>
<dbReference type="Pfam" id="PF03693">
    <property type="entry name" value="ParD_antitoxin"/>
    <property type="match status" value="1"/>
</dbReference>
<comment type="caution">
    <text evidence="3">The sequence shown here is derived from an EMBL/GenBank/DDBJ whole genome shotgun (WGS) entry which is preliminary data.</text>
</comment>
<evidence type="ECO:0000313" key="3">
    <source>
        <dbReference type="EMBL" id="MFD1333696.1"/>
    </source>
</evidence>
<reference evidence="4" key="1">
    <citation type="journal article" date="2019" name="Int. J. Syst. Evol. Microbiol.">
        <title>The Global Catalogue of Microorganisms (GCM) 10K type strain sequencing project: providing services to taxonomists for standard genome sequencing and annotation.</title>
        <authorList>
            <consortium name="The Broad Institute Genomics Platform"/>
            <consortium name="The Broad Institute Genome Sequencing Center for Infectious Disease"/>
            <person name="Wu L."/>
            <person name="Ma J."/>
        </authorList>
    </citation>
    <scope>NUCLEOTIDE SEQUENCE [LARGE SCALE GENOMIC DNA]</scope>
    <source>
        <strain evidence="4">CCUG 61696</strain>
    </source>
</reference>
<gene>
    <name evidence="3" type="ORF">ACFQ4O_16960</name>
</gene>
<dbReference type="EMBL" id="JBHTMX010000300">
    <property type="protein sequence ID" value="MFD1333696.1"/>
    <property type="molecule type" value="Genomic_DNA"/>
</dbReference>
<dbReference type="InterPro" id="IPR038296">
    <property type="entry name" value="ParD_sf"/>
</dbReference>
<evidence type="ECO:0000256" key="2">
    <source>
        <dbReference type="ARBA" id="ARBA00022649"/>
    </source>
</evidence>
<dbReference type="Proteomes" id="UP001597171">
    <property type="component" value="Unassembled WGS sequence"/>
</dbReference>
<proteinExistence type="inferred from homology"/>
<sequence length="92" mass="10330">MPTDFALGAYFDKLIEALVRSGRYRDASEVVRDALRGLEDRERRRIRDQDELEAFLAGSLDDVEQGRVFSADQVLAEALADIERVRSASAAE</sequence>
<evidence type="ECO:0000256" key="1">
    <source>
        <dbReference type="ARBA" id="ARBA00008580"/>
    </source>
</evidence>
<dbReference type="InterPro" id="IPR010985">
    <property type="entry name" value="Ribbon_hlx_hlx"/>
</dbReference>
<name>A0ABW3ZBM5_9HYPH</name>
<dbReference type="Gene3D" id="6.10.10.120">
    <property type="entry name" value="Antitoxin ParD1-like"/>
    <property type="match status" value="1"/>
</dbReference>
<dbReference type="SUPFAM" id="SSF47598">
    <property type="entry name" value="Ribbon-helix-helix"/>
    <property type="match status" value="1"/>
</dbReference>
<dbReference type="PANTHER" id="PTHR36582">
    <property type="entry name" value="ANTITOXIN PARD"/>
    <property type="match status" value="1"/>
</dbReference>